<dbReference type="AlphaFoldDB" id="A0A1C7M7M1"/>
<dbReference type="OMA" id="EYEHEER"/>
<feature type="compositionally biased region" description="Low complexity" evidence="1">
    <location>
        <begin position="90"/>
        <end position="108"/>
    </location>
</feature>
<keyword evidence="3" id="KW-1185">Reference proteome</keyword>
<feature type="region of interest" description="Disordered" evidence="1">
    <location>
        <begin position="267"/>
        <end position="296"/>
    </location>
</feature>
<protein>
    <submittedName>
        <fullName evidence="2">Uncharacterized protein</fullName>
    </submittedName>
</protein>
<proteinExistence type="predicted"/>
<name>A0A1C7M7M1_GRIFR</name>
<gene>
    <name evidence="2" type="ORF">A0H81_07401</name>
</gene>
<dbReference type="Proteomes" id="UP000092993">
    <property type="component" value="Unassembled WGS sequence"/>
</dbReference>
<evidence type="ECO:0000256" key="1">
    <source>
        <dbReference type="SAM" id="MobiDB-lite"/>
    </source>
</evidence>
<organism evidence="2 3">
    <name type="scientific">Grifola frondosa</name>
    <name type="common">Maitake</name>
    <name type="synonym">Polyporus frondosus</name>
    <dbReference type="NCBI Taxonomy" id="5627"/>
    <lineage>
        <taxon>Eukaryota</taxon>
        <taxon>Fungi</taxon>
        <taxon>Dikarya</taxon>
        <taxon>Basidiomycota</taxon>
        <taxon>Agaricomycotina</taxon>
        <taxon>Agaricomycetes</taxon>
        <taxon>Polyporales</taxon>
        <taxon>Grifolaceae</taxon>
        <taxon>Grifola</taxon>
    </lineage>
</organism>
<reference evidence="2 3" key="1">
    <citation type="submission" date="2016-03" db="EMBL/GenBank/DDBJ databases">
        <title>Whole genome sequencing of Grifola frondosa 9006-11.</title>
        <authorList>
            <person name="Min B."/>
            <person name="Park H."/>
            <person name="Kim J.-G."/>
            <person name="Cho H."/>
            <person name="Oh Y.-L."/>
            <person name="Kong W.-S."/>
            <person name="Choi I.-G."/>
        </authorList>
    </citation>
    <scope>NUCLEOTIDE SEQUENCE [LARGE SCALE GENOMIC DNA]</scope>
    <source>
        <strain evidence="2 3">9006-11</strain>
    </source>
</reference>
<comment type="caution">
    <text evidence="2">The sequence shown here is derived from an EMBL/GenBank/DDBJ whole genome shotgun (WGS) entry which is preliminary data.</text>
</comment>
<feature type="region of interest" description="Disordered" evidence="1">
    <location>
        <begin position="36"/>
        <end position="55"/>
    </location>
</feature>
<accession>A0A1C7M7M1</accession>
<evidence type="ECO:0000313" key="2">
    <source>
        <dbReference type="EMBL" id="OBZ72396.1"/>
    </source>
</evidence>
<feature type="region of interest" description="Disordered" evidence="1">
    <location>
        <begin position="83"/>
        <end position="112"/>
    </location>
</feature>
<evidence type="ECO:0000313" key="3">
    <source>
        <dbReference type="Proteomes" id="UP000092993"/>
    </source>
</evidence>
<sequence length="296" mass="32654">MICWYLNCVLMYYSNVFSSGLLVMSDASDRRMSMMASSLSARPQPPVTIRSSKTRSRIESSPLAFPPLYSRLMLTRINTSLHLPDRPLRRPTGPRSASSTPTPSMSPSKNEHKTQIFEPWGTKRSLHALRSPPSSASLPHDADVDFDPLLDISQGQLVSSPAPQCFLLKLLDPCIADSGSDSSIASFLSFTVTPIESTYHSLARHGRPAPLQLVPPLVQRQGSGDRMDRWMHGGLDPTPTPMLVGATPLDYDGWGDNGDWRQVIDEEFLQDSDIDEPPFPLTPDDASPANELRSHS</sequence>
<dbReference type="EMBL" id="LUGG01000009">
    <property type="protein sequence ID" value="OBZ72396.1"/>
    <property type="molecule type" value="Genomic_DNA"/>
</dbReference>
<feature type="compositionally biased region" description="Acidic residues" evidence="1">
    <location>
        <begin position="267"/>
        <end position="276"/>
    </location>
</feature>
<dbReference type="OrthoDB" id="2741604at2759"/>